<sequence length="264" mass="29537">MTNNFYLALSAILLLPLIPAYIIYKFLPESETNVEGPYKKLNLKLKGAFAGYFLLVLIGLGLQYFILGNEQTKQLEALTAQVKEQDSAIAVMKSQLAKSPVIDWHVKGVVMPGEKEGTRFFFDDGTTTKNPDGSFELIKRSVATQGSAKPPKWICVYNPITGYRVVSLNREVNHPDIAAFDVHFNEDNHEIVIRKPIDINSAEKDSVVAVAGFLEKNPQLKQQVETSNPQLFIKADKLKVEQQTIKQNNLAKPIKIPLVISKQQ</sequence>
<feature type="transmembrane region" description="Helical" evidence="1">
    <location>
        <begin position="48"/>
        <end position="67"/>
    </location>
</feature>
<proteinExistence type="predicted"/>
<feature type="transmembrane region" description="Helical" evidence="1">
    <location>
        <begin position="6"/>
        <end position="27"/>
    </location>
</feature>
<dbReference type="AlphaFoldDB" id="A0A6I6G8K1"/>
<keyword evidence="3" id="KW-1185">Reference proteome</keyword>
<protein>
    <submittedName>
        <fullName evidence="2">Uncharacterized protein</fullName>
    </submittedName>
</protein>
<reference evidence="2 3" key="1">
    <citation type="submission" date="2019-11" db="EMBL/GenBank/DDBJ databases">
        <authorList>
            <person name="Im W.T."/>
        </authorList>
    </citation>
    <scope>NUCLEOTIDE SEQUENCE [LARGE SCALE GENOMIC DNA]</scope>
    <source>
        <strain evidence="2 3">SB-02</strain>
    </source>
</reference>
<dbReference type="KEGG" id="fls:GLV81_13945"/>
<dbReference type="RefSeq" id="WP_157479409.1">
    <property type="nucleotide sequence ID" value="NZ_CP046566.1"/>
</dbReference>
<dbReference type="EMBL" id="CP046566">
    <property type="protein sequence ID" value="QGW29056.1"/>
    <property type="molecule type" value="Genomic_DNA"/>
</dbReference>
<dbReference type="Proteomes" id="UP000426027">
    <property type="component" value="Chromosome"/>
</dbReference>
<organism evidence="2 3">
    <name type="scientific">Phnomibacter ginsenosidimutans</name>
    <dbReference type="NCBI Taxonomy" id="2676868"/>
    <lineage>
        <taxon>Bacteria</taxon>
        <taxon>Pseudomonadati</taxon>
        <taxon>Bacteroidota</taxon>
        <taxon>Chitinophagia</taxon>
        <taxon>Chitinophagales</taxon>
        <taxon>Chitinophagaceae</taxon>
        <taxon>Phnomibacter</taxon>
    </lineage>
</organism>
<gene>
    <name evidence="2" type="ORF">GLV81_13945</name>
</gene>
<keyword evidence="1" id="KW-0472">Membrane</keyword>
<name>A0A6I6G8K1_9BACT</name>
<evidence type="ECO:0000313" key="2">
    <source>
        <dbReference type="EMBL" id="QGW29056.1"/>
    </source>
</evidence>
<evidence type="ECO:0000313" key="3">
    <source>
        <dbReference type="Proteomes" id="UP000426027"/>
    </source>
</evidence>
<keyword evidence="1" id="KW-1133">Transmembrane helix</keyword>
<keyword evidence="1" id="KW-0812">Transmembrane</keyword>
<accession>A0A6I6G8K1</accession>
<evidence type="ECO:0000256" key="1">
    <source>
        <dbReference type="SAM" id="Phobius"/>
    </source>
</evidence>